<evidence type="ECO:0000313" key="2">
    <source>
        <dbReference type="EMBL" id="KZT32221.1"/>
    </source>
</evidence>
<gene>
    <name evidence="2" type="ORF">SISSUDRAFT_1055815</name>
</gene>
<accession>A0A165XIC9</accession>
<name>A0A165XIC9_9AGAM</name>
<protein>
    <submittedName>
        <fullName evidence="2">Uncharacterized protein</fullName>
    </submittedName>
</protein>
<evidence type="ECO:0000313" key="3">
    <source>
        <dbReference type="Proteomes" id="UP000076798"/>
    </source>
</evidence>
<proteinExistence type="predicted"/>
<dbReference type="Proteomes" id="UP000076798">
    <property type="component" value="Unassembled WGS sequence"/>
</dbReference>
<keyword evidence="3" id="KW-1185">Reference proteome</keyword>
<sequence>MARAIPKMIVRTIISKPLETDVQENSNATLPDRALNNLSTAVGAQMKQKLPLALLRQGLSGSVYRVAAGDFVAMTARPAWQVSTEGGRRGQDSRWLSLETQRQPHPGFL</sequence>
<dbReference type="AlphaFoldDB" id="A0A165XIC9"/>
<evidence type="ECO:0000256" key="1">
    <source>
        <dbReference type="SAM" id="MobiDB-lite"/>
    </source>
</evidence>
<organism evidence="2 3">
    <name type="scientific">Sistotremastrum suecicum HHB10207 ss-3</name>
    <dbReference type="NCBI Taxonomy" id="1314776"/>
    <lineage>
        <taxon>Eukaryota</taxon>
        <taxon>Fungi</taxon>
        <taxon>Dikarya</taxon>
        <taxon>Basidiomycota</taxon>
        <taxon>Agaricomycotina</taxon>
        <taxon>Agaricomycetes</taxon>
        <taxon>Sistotremastrales</taxon>
        <taxon>Sistotremastraceae</taxon>
        <taxon>Sistotremastrum</taxon>
    </lineage>
</organism>
<feature type="non-terminal residue" evidence="2">
    <location>
        <position position="109"/>
    </location>
</feature>
<dbReference type="EMBL" id="KV428367">
    <property type="protein sequence ID" value="KZT32221.1"/>
    <property type="molecule type" value="Genomic_DNA"/>
</dbReference>
<reference evidence="2 3" key="1">
    <citation type="journal article" date="2016" name="Mol. Biol. Evol.">
        <title>Comparative Genomics of Early-Diverging Mushroom-Forming Fungi Provides Insights into the Origins of Lignocellulose Decay Capabilities.</title>
        <authorList>
            <person name="Nagy L.G."/>
            <person name="Riley R."/>
            <person name="Tritt A."/>
            <person name="Adam C."/>
            <person name="Daum C."/>
            <person name="Floudas D."/>
            <person name="Sun H."/>
            <person name="Yadav J.S."/>
            <person name="Pangilinan J."/>
            <person name="Larsson K.H."/>
            <person name="Matsuura K."/>
            <person name="Barry K."/>
            <person name="Labutti K."/>
            <person name="Kuo R."/>
            <person name="Ohm R.A."/>
            <person name="Bhattacharya S.S."/>
            <person name="Shirouzu T."/>
            <person name="Yoshinaga Y."/>
            <person name="Martin F.M."/>
            <person name="Grigoriev I.V."/>
            <person name="Hibbett D.S."/>
        </authorList>
    </citation>
    <scope>NUCLEOTIDE SEQUENCE [LARGE SCALE GENOMIC DNA]</scope>
    <source>
        <strain evidence="2 3">HHB10207 ss-3</strain>
    </source>
</reference>
<feature type="region of interest" description="Disordered" evidence="1">
    <location>
        <begin position="82"/>
        <end position="109"/>
    </location>
</feature>